<accession>A0A1A9VLS4</accession>
<reference evidence="1" key="1">
    <citation type="submission" date="2020-05" db="UniProtKB">
        <authorList>
            <consortium name="EnsemblMetazoa"/>
        </authorList>
    </citation>
    <scope>IDENTIFICATION</scope>
    <source>
        <strain evidence="1">TTRI</strain>
    </source>
</reference>
<proteinExistence type="predicted"/>
<organism evidence="1 2">
    <name type="scientific">Glossina austeni</name>
    <name type="common">Savannah tsetse fly</name>
    <dbReference type="NCBI Taxonomy" id="7395"/>
    <lineage>
        <taxon>Eukaryota</taxon>
        <taxon>Metazoa</taxon>
        <taxon>Ecdysozoa</taxon>
        <taxon>Arthropoda</taxon>
        <taxon>Hexapoda</taxon>
        <taxon>Insecta</taxon>
        <taxon>Pterygota</taxon>
        <taxon>Neoptera</taxon>
        <taxon>Endopterygota</taxon>
        <taxon>Diptera</taxon>
        <taxon>Brachycera</taxon>
        <taxon>Muscomorpha</taxon>
        <taxon>Hippoboscoidea</taxon>
        <taxon>Glossinidae</taxon>
        <taxon>Glossina</taxon>
    </lineage>
</organism>
<dbReference type="AlphaFoldDB" id="A0A1A9VLS4"/>
<dbReference type="VEuPathDB" id="VectorBase:GAUT041064"/>
<sequence>MISSRSLSVHLTSRYLRTKATDVEALPTNVTSTASKSSNVHAELFMRAKNIRPICAKPRSDINNITNVNRHNYRNLGGGDAYGGADNIKDNVHVNIRNFRQTISKKPKLTKLRSGAAGLKRVSFGSSKDPMLETLVFENPSSFPLSAHLELNLECGCDDDHRAPTYTRYTKVNGNNIAIEVQEVSEHSVVRLSTCESRKRQHIFAPKYFKIYGNTVHNMSRNFNRSFKDTVTKPILSYNRQQSTNYGWDNPFRPGGDLSREADEIVKTIKDGKLITPTKDQATGIAKAREDDTGDDKVVLEDVAKTNVTQNQSAQNDTTCTTQTIVLDDVIKSVDNNDMTSLAQLSNQLIPVPILASHVIVDKKKNCCVIQ</sequence>
<protein>
    <submittedName>
        <fullName evidence="1">Uncharacterized protein</fullName>
    </submittedName>
</protein>
<name>A0A1A9VLS4_GLOAU</name>
<dbReference type="Proteomes" id="UP000078200">
    <property type="component" value="Unassembled WGS sequence"/>
</dbReference>
<dbReference type="EnsemblMetazoa" id="GAUT041064-RA">
    <property type="protein sequence ID" value="GAUT041064-PA"/>
    <property type="gene ID" value="GAUT041064"/>
</dbReference>
<evidence type="ECO:0000313" key="1">
    <source>
        <dbReference type="EnsemblMetazoa" id="GAUT041064-PA"/>
    </source>
</evidence>
<evidence type="ECO:0000313" key="2">
    <source>
        <dbReference type="Proteomes" id="UP000078200"/>
    </source>
</evidence>
<dbReference type="STRING" id="7395.A0A1A9VLS4"/>
<keyword evidence="2" id="KW-1185">Reference proteome</keyword>